<sequence length="84" mass="9524">MDIYLLYIIAYATSITSSLGSCAILLFLNHGNVEINPTYLKAWRILALASFLVAIGLTFQDYESRLQHSIDLMFLPENADRKIK</sequence>
<dbReference type="EMBL" id="JACOOJ010000001">
    <property type="protein sequence ID" value="MBC5631387.1"/>
    <property type="molecule type" value="Genomic_DNA"/>
</dbReference>
<reference evidence="2 3" key="1">
    <citation type="submission" date="2020-08" db="EMBL/GenBank/DDBJ databases">
        <title>Genome public.</title>
        <authorList>
            <person name="Liu C."/>
            <person name="Sun Q."/>
        </authorList>
    </citation>
    <scope>NUCLEOTIDE SEQUENCE [LARGE SCALE GENOMIC DNA]</scope>
    <source>
        <strain evidence="2 3">NSJ-79</strain>
    </source>
</reference>
<accession>A0ABR7DJ48</accession>
<keyword evidence="1" id="KW-0472">Membrane</keyword>
<evidence type="ECO:0000256" key="1">
    <source>
        <dbReference type="SAM" id="Phobius"/>
    </source>
</evidence>
<gene>
    <name evidence="2" type="ORF">H8S65_01160</name>
</gene>
<dbReference type="Proteomes" id="UP000651475">
    <property type="component" value="Unassembled WGS sequence"/>
</dbReference>
<evidence type="ECO:0000313" key="3">
    <source>
        <dbReference type="Proteomes" id="UP000651475"/>
    </source>
</evidence>
<dbReference type="RefSeq" id="WP_186928183.1">
    <property type="nucleotide sequence ID" value="NZ_JACOOJ010000001.1"/>
</dbReference>
<protein>
    <submittedName>
        <fullName evidence="2">Uncharacterized protein</fullName>
    </submittedName>
</protein>
<evidence type="ECO:0000313" key="2">
    <source>
        <dbReference type="EMBL" id="MBC5631387.1"/>
    </source>
</evidence>
<comment type="caution">
    <text evidence="2">The sequence shown here is derived from an EMBL/GenBank/DDBJ whole genome shotgun (WGS) entry which is preliminary data.</text>
</comment>
<name>A0ABR7DJ48_9BACT</name>
<feature type="transmembrane region" description="Helical" evidence="1">
    <location>
        <begin position="40"/>
        <end position="59"/>
    </location>
</feature>
<feature type="transmembrane region" description="Helical" evidence="1">
    <location>
        <begin position="6"/>
        <end position="28"/>
    </location>
</feature>
<keyword evidence="3" id="KW-1185">Reference proteome</keyword>
<organism evidence="2 3">
    <name type="scientific">Parabacteroides hominis</name>
    <dbReference type="NCBI Taxonomy" id="2763057"/>
    <lineage>
        <taxon>Bacteria</taxon>
        <taxon>Pseudomonadati</taxon>
        <taxon>Bacteroidota</taxon>
        <taxon>Bacteroidia</taxon>
        <taxon>Bacteroidales</taxon>
        <taxon>Tannerellaceae</taxon>
        <taxon>Parabacteroides</taxon>
    </lineage>
</organism>
<proteinExistence type="predicted"/>
<keyword evidence="1" id="KW-1133">Transmembrane helix</keyword>
<keyword evidence="1" id="KW-0812">Transmembrane</keyword>